<dbReference type="EMBL" id="GBRH01194166">
    <property type="protein sequence ID" value="JAE03730.1"/>
    <property type="molecule type" value="Transcribed_RNA"/>
</dbReference>
<organism evidence="3">
    <name type="scientific">Arundo donax</name>
    <name type="common">Giant reed</name>
    <name type="synonym">Donax arundinaceus</name>
    <dbReference type="NCBI Taxonomy" id="35708"/>
    <lineage>
        <taxon>Eukaryota</taxon>
        <taxon>Viridiplantae</taxon>
        <taxon>Streptophyta</taxon>
        <taxon>Embryophyta</taxon>
        <taxon>Tracheophyta</taxon>
        <taxon>Spermatophyta</taxon>
        <taxon>Magnoliopsida</taxon>
        <taxon>Liliopsida</taxon>
        <taxon>Poales</taxon>
        <taxon>Poaceae</taxon>
        <taxon>PACMAD clade</taxon>
        <taxon>Arundinoideae</taxon>
        <taxon>Arundineae</taxon>
        <taxon>Arundo</taxon>
    </lineage>
</organism>
<feature type="transmembrane region" description="Helical" evidence="2">
    <location>
        <begin position="47"/>
        <end position="66"/>
    </location>
</feature>
<accession>A0A0A9ESM4</accession>
<proteinExistence type="predicted"/>
<protein>
    <submittedName>
        <fullName evidence="3">Uncharacterized protein</fullName>
    </submittedName>
</protein>
<sequence>MPRRTPWSPSASGPSVLERSTRGTRWRGTRMVTTRCATSTIPASPMLSIKFLALLLRLAMYMMLLLSML</sequence>
<reference evidence="3" key="2">
    <citation type="journal article" date="2015" name="Data Brief">
        <title>Shoot transcriptome of the giant reed, Arundo donax.</title>
        <authorList>
            <person name="Barrero R.A."/>
            <person name="Guerrero F.D."/>
            <person name="Moolhuijzen P."/>
            <person name="Goolsby J.A."/>
            <person name="Tidwell J."/>
            <person name="Bellgard S.E."/>
            <person name="Bellgard M.I."/>
        </authorList>
    </citation>
    <scope>NUCLEOTIDE SEQUENCE</scope>
    <source>
        <tissue evidence="3">Shoot tissue taken approximately 20 cm above the soil surface</tissue>
    </source>
</reference>
<evidence type="ECO:0000313" key="3">
    <source>
        <dbReference type="EMBL" id="JAE03730.1"/>
    </source>
</evidence>
<keyword evidence="2" id="KW-0812">Transmembrane</keyword>
<reference evidence="3" key="1">
    <citation type="submission" date="2014-09" db="EMBL/GenBank/DDBJ databases">
        <authorList>
            <person name="Magalhaes I.L.F."/>
            <person name="Oliveira U."/>
            <person name="Santos F.R."/>
            <person name="Vidigal T.H.D.A."/>
            <person name="Brescovit A.D."/>
            <person name="Santos A.J."/>
        </authorList>
    </citation>
    <scope>NUCLEOTIDE SEQUENCE</scope>
    <source>
        <tissue evidence="3">Shoot tissue taken approximately 20 cm above the soil surface</tissue>
    </source>
</reference>
<evidence type="ECO:0000256" key="1">
    <source>
        <dbReference type="SAM" id="MobiDB-lite"/>
    </source>
</evidence>
<dbReference type="AlphaFoldDB" id="A0A0A9ESM4"/>
<feature type="region of interest" description="Disordered" evidence="1">
    <location>
        <begin position="1"/>
        <end position="24"/>
    </location>
</feature>
<keyword evidence="2" id="KW-0472">Membrane</keyword>
<name>A0A0A9ESM4_ARUDO</name>
<evidence type="ECO:0000256" key="2">
    <source>
        <dbReference type="SAM" id="Phobius"/>
    </source>
</evidence>
<keyword evidence="2" id="KW-1133">Transmembrane helix</keyword>